<dbReference type="RefSeq" id="WP_129333128.1">
    <property type="nucleotide sequence ID" value="NZ_SDVB01000253.1"/>
</dbReference>
<comment type="caution">
    <text evidence="3">The sequence shown here is derived from an EMBL/GenBank/DDBJ whole genome shotgun (WGS) entry which is preliminary data.</text>
</comment>
<dbReference type="EC" id="5.5.1.2" evidence="3"/>
<dbReference type="NCBIfam" id="NF004631">
    <property type="entry name" value="PRK05975.1"/>
    <property type="match status" value="1"/>
</dbReference>
<evidence type="ECO:0000259" key="2">
    <source>
        <dbReference type="Pfam" id="PF00206"/>
    </source>
</evidence>
<sequence>MLTGLAFFNGLLGDGEIANLLDTGADVRAMLRFEAALARAQAAAGMVDEKAAAAIESVCRRFVPDMEALTSATARDGVVVPELVRQLRHAVGEPHDRFIHLGATSQDVIDTAAALRLASVLDVFDSRLTSVLSQLDVLELRFGGNRLLARTRMQAAVSITVGDRLRAWKSPLQHLAVELPHQRERLLILTLAGAAGTSEKFGDKIFPVRQSMARDLGLFLPDYVPHTDRGRVADFAGFLSRLSGAFGKIGQDLALMVQNGIDAAEISGGGGSSAMPHKQNPVMAEILVALARYNATLLAGVHQALVHEQERSGSAWTLEWLLMPQMIEASGLSLRHGSALLSSVERFGDPA</sequence>
<accession>A0A4Q2SVY0</accession>
<dbReference type="GO" id="GO:0016829">
    <property type="term" value="F:lyase activity"/>
    <property type="evidence" value="ECO:0007669"/>
    <property type="project" value="UniProtKB-ARBA"/>
</dbReference>
<gene>
    <name evidence="3" type="ORF">EUU22_16630</name>
</gene>
<dbReference type="InterPro" id="IPR000362">
    <property type="entry name" value="Fumarate_lyase_fam"/>
</dbReference>
<comment type="similarity">
    <text evidence="1">Belongs to the class-II fumarase/aspartase family.</text>
</comment>
<dbReference type="EMBL" id="SDVB01000253">
    <property type="protein sequence ID" value="RYC09723.1"/>
    <property type="molecule type" value="Genomic_DNA"/>
</dbReference>
<feature type="domain" description="Fumarate lyase N-terminal" evidence="2">
    <location>
        <begin position="32"/>
        <end position="290"/>
    </location>
</feature>
<dbReference type="PANTHER" id="PTHR43172:SF2">
    <property type="entry name" value="ADENYLOSUCCINATE LYASE C-TERMINAL DOMAIN-CONTAINING PROTEIN"/>
    <property type="match status" value="1"/>
</dbReference>
<dbReference type="InterPro" id="IPR022761">
    <property type="entry name" value="Fumarate_lyase_N"/>
</dbReference>
<name>A0A4Q2SVY0_9HYPH</name>
<evidence type="ECO:0000256" key="1">
    <source>
        <dbReference type="ARBA" id="ARBA00034772"/>
    </source>
</evidence>
<evidence type="ECO:0000313" key="3">
    <source>
        <dbReference type="EMBL" id="RYC09723.1"/>
    </source>
</evidence>
<protein>
    <submittedName>
        <fullName evidence="3">3-carboxy-cis,cis-muconate cycloisomerase</fullName>
        <ecNumber evidence="3">5.5.1.2</ecNumber>
    </submittedName>
</protein>
<dbReference type="AlphaFoldDB" id="A0A4Q2SVY0"/>
<organism evidence="3 4">
    <name type="scientific">Ciceribacter ferrooxidans</name>
    <dbReference type="NCBI Taxonomy" id="2509717"/>
    <lineage>
        <taxon>Bacteria</taxon>
        <taxon>Pseudomonadati</taxon>
        <taxon>Pseudomonadota</taxon>
        <taxon>Alphaproteobacteria</taxon>
        <taxon>Hyphomicrobiales</taxon>
        <taxon>Rhizobiaceae</taxon>
        <taxon>Ciceribacter</taxon>
    </lineage>
</organism>
<keyword evidence="3" id="KW-0413">Isomerase</keyword>
<dbReference type="Pfam" id="PF00206">
    <property type="entry name" value="Lyase_1"/>
    <property type="match status" value="1"/>
</dbReference>
<dbReference type="GO" id="GO:0047472">
    <property type="term" value="F:3-carboxy-cis,cis-muconate cycloisomerase activity"/>
    <property type="evidence" value="ECO:0007669"/>
    <property type="project" value="UniProtKB-EC"/>
</dbReference>
<keyword evidence="4" id="KW-1185">Reference proteome</keyword>
<dbReference type="PROSITE" id="PS00163">
    <property type="entry name" value="FUMARATE_LYASES"/>
    <property type="match status" value="1"/>
</dbReference>
<evidence type="ECO:0000313" key="4">
    <source>
        <dbReference type="Proteomes" id="UP000291088"/>
    </source>
</evidence>
<dbReference type="InterPro" id="IPR008948">
    <property type="entry name" value="L-Aspartase-like"/>
</dbReference>
<dbReference type="Gene3D" id="1.20.200.10">
    <property type="entry name" value="Fumarase/aspartase (Central domain)"/>
    <property type="match status" value="1"/>
</dbReference>
<reference evidence="3 4" key="1">
    <citation type="submission" date="2019-01" db="EMBL/GenBank/DDBJ databases">
        <authorList>
            <person name="Deng T."/>
        </authorList>
    </citation>
    <scope>NUCLEOTIDE SEQUENCE [LARGE SCALE GENOMIC DNA]</scope>
    <source>
        <strain evidence="3 4">F8825</strain>
    </source>
</reference>
<dbReference type="InterPro" id="IPR020557">
    <property type="entry name" value="Fumarate_lyase_CS"/>
</dbReference>
<proteinExistence type="inferred from homology"/>
<dbReference type="PANTHER" id="PTHR43172">
    <property type="entry name" value="ADENYLOSUCCINATE LYASE"/>
    <property type="match status" value="1"/>
</dbReference>
<dbReference type="OrthoDB" id="9768878at2"/>
<dbReference type="SUPFAM" id="SSF48557">
    <property type="entry name" value="L-aspartase-like"/>
    <property type="match status" value="1"/>
</dbReference>
<dbReference type="PRINTS" id="PR00149">
    <property type="entry name" value="FUMRATELYASE"/>
</dbReference>
<dbReference type="Proteomes" id="UP000291088">
    <property type="component" value="Unassembled WGS sequence"/>
</dbReference>